<accession>A0AAD5L935</accession>
<name>A0AAD5L935_9CRUS</name>
<keyword evidence="15" id="KW-1185">Reference proteome</keyword>
<evidence type="ECO:0000256" key="12">
    <source>
        <dbReference type="RuleBase" id="RU367103"/>
    </source>
</evidence>
<comment type="catalytic activity">
    <reaction evidence="11 12">
        <text>adenosine(4) in tRNA(His) + S-adenosyl-L-methionine = 2'-O-methyladenosine(4) in tRNA(His) + S-adenosyl-L-homocysteine + H(+)</text>
        <dbReference type="Rhea" id="RHEA:43196"/>
        <dbReference type="Rhea" id="RHEA-COMP:10401"/>
        <dbReference type="Rhea" id="RHEA-COMP:10402"/>
        <dbReference type="ChEBI" id="CHEBI:15378"/>
        <dbReference type="ChEBI" id="CHEBI:57856"/>
        <dbReference type="ChEBI" id="CHEBI:59789"/>
        <dbReference type="ChEBI" id="CHEBI:74411"/>
        <dbReference type="ChEBI" id="CHEBI:74477"/>
        <dbReference type="EC" id="2.1.1.225"/>
    </reaction>
</comment>
<gene>
    <name evidence="14" type="ORF">GHT06_021235</name>
</gene>
<feature type="domain" description="CHHC U11-48K-type" evidence="13">
    <location>
        <begin position="56"/>
        <end position="83"/>
    </location>
</feature>
<keyword evidence="5 12" id="KW-0819">tRNA processing</keyword>
<evidence type="ECO:0000256" key="8">
    <source>
        <dbReference type="ARBA" id="ARBA00022833"/>
    </source>
</evidence>
<sequence>MASSNNTTAVTCAYFLQTKKRYCRMSVKPGRKYCGEHASLDAANQVCPTSAAKYARTPCPYDPNHSCFVSQLAKHMEKCNSKPKPLPEYIKENINVIDNDEEIKVNLGTLSDKELLAIIARVSKIHSEFVGELPVSVGRHPVLEATLASLTESRGSWRHVFQSSSILYNMAKVGVLTSGEMRSTYVEFGSGRGQLSYAVGQAVDLETDALLMIDKSSPRHKHDNRYKVDGESHASIHRVRADIADVDLGQVPLVRNDTKRLVGIGKHLCGAATDLALNCLHRANNPNGLVQGVCIALCCHHQCTWRHYVGKAFFKELNLSQTDFAIMRAMTSWAVCGSRQAKEHSDPAGENEAKTSILPGRYAAMGLDIERREHIGRQCKQIIDRGRVEFLSSWPLQAKLLYYVEPDISPENVLLLAHAPLR</sequence>
<dbReference type="EC" id="2.1.1.225" evidence="12"/>
<dbReference type="EMBL" id="WJBH02000009">
    <property type="protein sequence ID" value="KAI9553338.1"/>
    <property type="molecule type" value="Genomic_DNA"/>
</dbReference>
<dbReference type="GO" id="GO:0030488">
    <property type="term" value="P:tRNA methylation"/>
    <property type="evidence" value="ECO:0007669"/>
    <property type="project" value="InterPro"/>
</dbReference>
<evidence type="ECO:0000256" key="10">
    <source>
        <dbReference type="ARBA" id="ARBA00048635"/>
    </source>
</evidence>
<comment type="catalytic activity">
    <reaction evidence="10 12">
        <text>cytidine(4) in tRNA(Gly)(GCC) + S-adenosyl-L-methionine = 2'-O-methylcytidine(4) in tRNA(Gly)(GCC) + S-adenosyl-L-homocysteine + H(+)</text>
        <dbReference type="Rhea" id="RHEA:43192"/>
        <dbReference type="Rhea" id="RHEA-COMP:10399"/>
        <dbReference type="Rhea" id="RHEA-COMP:10400"/>
        <dbReference type="ChEBI" id="CHEBI:15378"/>
        <dbReference type="ChEBI" id="CHEBI:57856"/>
        <dbReference type="ChEBI" id="CHEBI:59789"/>
        <dbReference type="ChEBI" id="CHEBI:74495"/>
        <dbReference type="ChEBI" id="CHEBI:82748"/>
        <dbReference type="EC" id="2.1.1.225"/>
    </reaction>
</comment>
<dbReference type="Proteomes" id="UP000820818">
    <property type="component" value="Linkage Group LG9"/>
</dbReference>
<proteinExistence type="inferred from homology"/>
<dbReference type="InterPro" id="IPR039044">
    <property type="entry name" value="Trm13"/>
</dbReference>
<keyword evidence="3 12" id="KW-0808">Transferase</keyword>
<reference evidence="14 15" key="1">
    <citation type="submission" date="2022-05" db="EMBL/GenBank/DDBJ databases">
        <title>A multi-omics perspective on studying reproductive biology in Daphnia sinensis.</title>
        <authorList>
            <person name="Jia J."/>
        </authorList>
    </citation>
    <scope>NUCLEOTIDE SEQUENCE [LARGE SCALE GENOMIC DNA]</scope>
    <source>
        <strain evidence="14 15">WSL</strain>
    </source>
</reference>
<evidence type="ECO:0000259" key="13">
    <source>
        <dbReference type="PROSITE" id="PS51800"/>
    </source>
</evidence>
<dbReference type="GO" id="GO:0106050">
    <property type="term" value="F:tRNA 2'-O-methyltransferase activity"/>
    <property type="evidence" value="ECO:0007669"/>
    <property type="project" value="UniProtKB-UniRule"/>
</dbReference>
<dbReference type="Pfam" id="PF05253">
    <property type="entry name" value="zf-U11-48K"/>
    <property type="match status" value="1"/>
</dbReference>
<dbReference type="AlphaFoldDB" id="A0AAD5L935"/>
<evidence type="ECO:0000256" key="4">
    <source>
        <dbReference type="ARBA" id="ARBA00022691"/>
    </source>
</evidence>
<dbReference type="InterPro" id="IPR007871">
    <property type="entry name" value="Methyltransferase_TRM13"/>
</dbReference>
<dbReference type="InterPro" id="IPR021721">
    <property type="entry name" value="Znf_CCCH-type_TRM13"/>
</dbReference>
<evidence type="ECO:0000256" key="7">
    <source>
        <dbReference type="ARBA" id="ARBA00022771"/>
    </source>
</evidence>
<evidence type="ECO:0000256" key="6">
    <source>
        <dbReference type="ARBA" id="ARBA00022723"/>
    </source>
</evidence>
<evidence type="ECO:0000313" key="14">
    <source>
        <dbReference type="EMBL" id="KAI9553338.1"/>
    </source>
</evidence>
<evidence type="ECO:0000256" key="9">
    <source>
        <dbReference type="ARBA" id="ARBA00048165"/>
    </source>
</evidence>
<evidence type="ECO:0000256" key="1">
    <source>
        <dbReference type="ARBA" id="ARBA00005265"/>
    </source>
</evidence>
<dbReference type="Pfam" id="PF05206">
    <property type="entry name" value="TRM13"/>
    <property type="match status" value="1"/>
</dbReference>
<evidence type="ECO:0000256" key="2">
    <source>
        <dbReference type="ARBA" id="ARBA00022603"/>
    </source>
</evidence>
<dbReference type="PROSITE" id="PS51800">
    <property type="entry name" value="ZF_CHHC_U11_48K"/>
    <property type="match status" value="1"/>
</dbReference>
<protein>
    <recommendedName>
        <fullName evidence="12">tRNA:m(4)X modification enzyme TRM13</fullName>
        <ecNumber evidence="12">2.1.1.225</ecNumber>
    </recommendedName>
</protein>
<dbReference type="Pfam" id="PF11722">
    <property type="entry name" value="zf-TRM13_CCCH"/>
    <property type="match status" value="1"/>
</dbReference>
<evidence type="ECO:0000313" key="15">
    <source>
        <dbReference type="Proteomes" id="UP000820818"/>
    </source>
</evidence>
<dbReference type="InterPro" id="IPR022776">
    <property type="entry name" value="TRM13/UPF0224_CHHC_Znf_dom"/>
</dbReference>
<keyword evidence="2 12" id="KW-0489">Methyltransferase</keyword>
<evidence type="ECO:0000256" key="11">
    <source>
        <dbReference type="ARBA" id="ARBA00049393"/>
    </source>
</evidence>
<keyword evidence="8 12" id="KW-0862">Zinc</keyword>
<comment type="function">
    <text evidence="12">tRNA methylase which 2'-O-methylates cytidine(4) in tRNA(Pro) and tRNA(Gly)(GCC), and adenosine(4) in tRNA(His).</text>
</comment>
<keyword evidence="4 12" id="KW-0949">S-adenosyl-L-methionine</keyword>
<evidence type="ECO:0000256" key="5">
    <source>
        <dbReference type="ARBA" id="ARBA00022694"/>
    </source>
</evidence>
<dbReference type="GO" id="GO:0008270">
    <property type="term" value="F:zinc ion binding"/>
    <property type="evidence" value="ECO:0007669"/>
    <property type="project" value="UniProtKB-KW"/>
</dbReference>
<keyword evidence="6 12" id="KW-0479">Metal-binding</keyword>
<organism evidence="14 15">
    <name type="scientific">Daphnia sinensis</name>
    <dbReference type="NCBI Taxonomy" id="1820382"/>
    <lineage>
        <taxon>Eukaryota</taxon>
        <taxon>Metazoa</taxon>
        <taxon>Ecdysozoa</taxon>
        <taxon>Arthropoda</taxon>
        <taxon>Crustacea</taxon>
        <taxon>Branchiopoda</taxon>
        <taxon>Diplostraca</taxon>
        <taxon>Cladocera</taxon>
        <taxon>Anomopoda</taxon>
        <taxon>Daphniidae</taxon>
        <taxon>Daphnia</taxon>
        <taxon>Daphnia similis group</taxon>
    </lineage>
</organism>
<comment type="similarity">
    <text evidence="1 12">Belongs to the methyltransferase TRM13 family.</text>
</comment>
<dbReference type="PANTHER" id="PTHR12998:SF0">
    <property type="entry name" value="TRNA:M(4)X MODIFICATION ENZYME TRM13 HOMOLOG"/>
    <property type="match status" value="1"/>
</dbReference>
<comment type="caution">
    <text evidence="14">The sequence shown here is derived from an EMBL/GenBank/DDBJ whole genome shotgun (WGS) entry which is preliminary data.</text>
</comment>
<dbReference type="PANTHER" id="PTHR12998">
    <property type="entry name" value="TRNA:M(4)X MODIFICATION ENZYME TRM13 HOMOLOG"/>
    <property type="match status" value="1"/>
</dbReference>
<keyword evidence="7 12" id="KW-0863">Zinc-finger</keyword>
<comment type="catalytic activity">
    <reaction evidence="9 12">
        <text>cytidine(4) in tRNA(Pro) + S-adenosyl-L-methionine = 2'-O-methylcytidine(4) in tRNA(Pro) + S-adenosyl-L-homocysteine + H(+)</text>
        <dbReference type="Rhea" id="RHEA:32767"/>
        <dbReference type="Rhea" id="RHEA-COMP:10397"/>
        <dbReference type="Rhea" id="RHEA-COMP:10398"/>
        <dbReference type="ChEBI" id="CHEBI:15378"/>
        <dbReference type="ChEBI" id="CHEBI:57856"/>
        <dbReference type="ChEBI" id="CHEBI:59789"/>
        <dbReference type="ChEBI" id="CHEBI:74495"/>
        <dbReference type="ChEBI" id="CHEBI:82748"/>
        <dbReference type="EC" id="2.1.1.225"/>
    </reaction>
</comment>
<evidence type="ECO:0000256" key="3">
    <source>
        <dbReference type="ARBA" id="ARBA00022679"/>
    </source>
</evidence>